<sequence>MVINIPPRIVFMVAASFNTTKANTIVITTLNLSIGTTFEASPICSAL</sequence>
<organism evidence="1 2">
    <name type="scientific">Clostridium punense</name>
    <dbReference type="NCBI Taxonomy" id="1054297"/>
    <lineage>
        <taxon>Bacteria</taxon>
        <taxon>Bacillati</taxon>
        <taxon>Bacillota</taxon>
        <taxon>Clostridia</taxon>
        <taxon>Eubacteriales</taxon>
        <taxon>Clostridiaceae</taxon>
        <taxon>Clostridium</taxon>
    </lineage>
</organism>
<dbReference type="Proteomes" id="UP001519308">
    <property type="component" value="Unassembled WGS sequence"/>
</dbReference>
<gene>
    <name evidence="1" type="ORF">J2Z44_003357</name>
</gene>
<evidence type="ECO:0000313" key="2">
    <source>
        <dbReference type="Proteomes" id="UP001519308"/>
    </source>
</evidence>
<reference evidence="1 2" key="1">
    <citation type="submission" date="2021-03" db="EMBL/GenBank/DDBJ databases">
        <title>Genomic Encyclopedia of Type Strains, Phase IV (KMG-IV): sequencing the most valuable type-strain genomes for metagenomic binning, comparative biology and taxonomic classification.</title>
        <authorList>
            <person name="Goeker M."/>
        </authorList>
    </citation>
    <scope>NUCLEOTIDE SEQUENCE [LARGE SCALE GENOMIC DNA]</scope>
    <source>
        <strain evidence="1 2">DSM 28650</strain>
    </source>
</reference>
<protein>
    <submittedName>
        <fullName evidence="1">Uncharacterized protein</fullName>
    </submittedName>
</protein>
<comment type="caution">
    <text evidence="1">The sequence shown here is derived from an EMBL/GenBank/DDBJ whole genome shotgun (WGS) entry which is preliminary data.</text>
</comment>
<keyword evidence="2" id="KW-1185">Reference proteome</keyword>
<accession>A0ABS4K872</accession>
<evidence type="ECO:0000313" key="1">
    <source>
        <dbReference type="EMBL" id="MBP2023520.1"/>
    </source>
</evidence>
<name>A0ABS4K872_9CLOT</name>
<proteinExistence type="predicted"/>
<dbReference type="EMBL" id="JAGGLL010000031">
    <property type="protein sequence ID" value="MBP2023520.1"/>
    <property type="molecule type" value="Genomic_DNA"/>
</dbReference>